<proteinExistence type="predicted"/>
<protein>
    <submittedName>
        <fullName evidence="1">Uncharacterized protein</fullName>
    </submittedName>
</protein>
<reference evidence="1" key="1">
    <citation type="submission" date="2018-01" db="EMBL/GenBank/DDBJ databases">
        <authorList>
            <person name="Clerissi C."/>
        </authorList>
    </citation>
    <scope>NUCLEOTIDE SEQUENCE</scope>
    <source>
        <strain evidence="1">Cupriavidus taiwanensis STM 3521</strain>
    </source>
</reference>
<sequence length="96" mass="11283">MPKKRLKYRVSLYKIRNTKLNIILIEGNGGIPLLEHLRTQRPETPLARVCSPQCQPTGKNITTRRRRRGQKTRRNCGCRLFPPGRICHQRDYLWGC</sequence>
<dbReference type="AlphaFoldDB" id="A0A375CGC4"/>
<gene>
    <name evidence="1" type="ORF">CBM2589_A90778</name>
</gene>
<name>A0A375CGC4_9BURK</name>
<organism evidence="1">
    <name type="scientific">Cupriavidus taiwanensis</name>
    <dbReference type="NCBI Taxonomy" id="164546"/>
    <lineage>
        <taxon>Bacteria</taxon>
        <taxon>Pseudomonadati</taxon>
        <taxon>Pseudomonadota</taxon>
        <taxon>Betaproteobacteria</taxon>
        <taxon>Burkholderiales</taxon>
        <taxon>Burkholderiaceae</taxon>
        <taxon>Cupriavidus</taxon>
    </lineage>
</organism>
<accession>A0A375CGC4</accession>
<comment type="caution">
    <text evidence="1">The sequence shown here is derived from an EMBL/GenBank/DDBJ whole genome shotgun (WGS) entry which is preliminary data.</text>
</comment>
<evidence type="ECO:0000313" key="1">
    <source>
        <dbReference type="EMBL" id="SOY69443.1"/>
    </source>
</evidence>
<dbReference type="EMBL" id="OFSP01000039">
    <property type="protein sequence ID" value="SOY69443.1"/>
    <property type="molecule type" value="Genomic_DNA"/>
</dbReference>
<dbReference type="Proteomes" id="UP000256297">
    <property type="component" value="Chromosome CBM2589_a"/>
</dbReference>